<gene>
    <name evidence="1" type="ORF">A2571_00610</name>
</gene>
<dbReference type="STRING" id="1802438.A2571_00610"/>
<protein>
    <submittedName>
        <fullName evidence="1">Uncharacterized protein</fullName>
    </submittedName>
</protein>
<sequence>MTYQQYTKSIQRELSDINQIIDRKIIHGLSYRRESLRHKRLISELRRRRSTSGWRSLMSFVSLF</sequence>
<comment type="caution">
    <text evidence="1">The sequence shown here is derived from an EMBL/GenBank/DDBJ whole genome shotgun (WGS) entry which is preliminary data.</text>
</comment>
<accession>A0A1G2QE52</accession>
<proteinExistence type="predicted"/>
<dbReference type="EMBL" id="MHTJ01000002">
    <property type="protein sequence ID" value="OHA58870.1"/>
    <property type="molecule type" value="Genomic_DNA"/>
</dbReference>
<evidence type="ECO:0000313" key="1">
    <source>
        <dbReference type="EMBL" id="OHA58870.1"/>
    </source>
</evidence>
<reference evidence="1 2" key="1">
    <citation type="journal article" date="2016" name="Nat. Commun.">
        <title>Thousands of microbial genomes shed light on interconnected biogeochemical processes in an aquifer system.</title>
        <authorList>
            <person name="Anantharaman K."/>
            <person name="Brown C.T."/>
            <person name="Hug L.A."/>
            <person name="Sharon I."/>
            <person name="Castelle C.J."/>
            <person name="Probst A.J."/>
            <person name="Thomas B.C."/>
            <person name="Singh A."/>
            <person name="Wilkins M.J."/>
            <person name="Karaoz U."/>
            <person name="Brodie E.L."/>
            <person name="Williams K.H."/>
            <person name="Hubbard S.S."/>
            <person name="Banfield J.F."/>
        </authorList>
    </citation>
    <scope>NUCLEOTIDE SEQUENCE [LARGE SCALE GENOMIC DNA]</scope>
</reference>
<dbReference type="Proteomes" id="UP000177043">
    <property type="component" value="Unassembled WGS sequence"/>
</dbReference>
<evidence type="ECO:0000313" key="2">
    <source>
        <dbReference type="Proteomes" id="UP000177043"/>
    </source>
</evidence>
<organism evidence="1 2">
    <name type="scientific">Candidatus Vogelbacteria bacterium RIFOXYD1_FULL_44_32</name>
    <dbReference type="NCBI Taxonomy" id="1802438"/>
    <lineage>
        <taxon>Bacteria</taxon>
        <taxon>Candidatus Vogeliibacteriota</taxon>
    </lineage>
</organism>
<name>A0A1G2QE52_9BACT</name>
<dbReference type="AlphaFoldDB" id="A0A1G2QE52"/>